<dbReference type="PANTHER" id="PTHR42060">
    <property type="entry name" value="NHL REPEAT-CONTAINING PROTEIN-RELATED"/>
    <property type="match status" value="1"/>
</dbReference>
<keyword evidence="2" id="KW-1185">Reference proteome</keyword>
<dbReference type="Proteomes" id="UP001201262">
    <property type="component" value="Unassembled WGS sequence"/>
</dbReference>
<dbReference type="SUPFAM" id="SSF63829">
    <property type="entry name" value="Calcium-dependent phosphotriesterase"/>
    <property type="match status" value="1"/>
</dbReference>
<protein>
    <recommendedName>
        <fullName evidence="3">SMP-30/Gluconolactonase/LRE-like region domain-containing protein</fullName>
    </recommendedName>
</protein>
<proteinExistence type="predicted"/>
<comment type="caution">
    <text evidence="1">The sequence shown here is derived from an EMBL/GenBank/DDBJ whole genome shotgun (WGS) entry which is preliminary data.</text>
</comment>
<evidence type="ECO:0000313" key="1">
    <source>
        <dbReference type="EMBL" id="KAH8697264.1"/>
    </source>
</evidence>
<dbReference type="PANTHER" id="PTHR42060:SF1">
    <property type="entry name" value="NHL REPEAT-CONTAINING PROTEIN"/>
    <property type="match status" value="1"/>
</dbReference>
<dbReference type="Gene3D" id="2.120.10.30">
    <property type="entry name" value="TolB, C-terminal domain"/>
    <property type="match status" value="1"/>
</dbReference>
<dbReference type="InterPro" id="IPR011042">
    <property type="entry name" value="6-blade_b-propeller_TolB-like"/>
</dbReference>
<name>A0AAD4KQS0_9EURO</name>
<evidence type="ECO:0008006" key="3">
    <source>
        <dbReference type="Google" id="ProtNLM"/>
    </source>
</evidence>
<organism evidence="1 2">
    <name type="scientific">Talaromyces proteolyticus</name>
    <dbReference type="NCBI Taxonomy" id="1131652"/>
    <lineage>
        <taxon>Eukaryota</taxon>
        <taxon>Fungi</taxon>
        <taxon>Dikarya</taxon>
        <taxon>Ascomycota</taxon>
        <taxon>Pezizomycotina</taxon>
        <taxon>Eurotiomycetes</taxon>
        <taxon>Eurotiomycetidae</taxon>
        <taxon>Eurotiales</taxon>
        <taxon>Trichocomaceae</taxon>
        <taxon>Talaromyces</taxon>
        <taxon>Talaromyces sect. Bacilispori</taxon>
    </lineage>
</organism>
<reference evidence="1" key="1">
    <citation type="submission" date="2021-12" db="EMBL/GenBank/DDBJ databases">
        <title>Convergent genome expansion in fungi linked to evolution of root-endophyte symbiosis.</title>
        <authorList>
            <consortium name="DOE Joint Genome Institute"/>
            <person name="Ke Y.-H."/>
            <person name="Bonito G."/>
            <person name="Liao H.-L."/>
            <person name="Looney B."/>
            <person name="Rojas-Flechas A."/>
            <person name="Nash J."/>
            <person name="Hameed K."/>
            <person name="Schadt C."/>
            <person name="Martin F."/>
            <person name="Crous P.W."/>
            <person name="Miettinen O."/>
            <person name="Magnuson J.K."/>
            <person name="Labbe J."/>
            <person name="Jacobson D."/>
            <person name="Doktycz M.J."/>
            <person name="Veneault-Fourrey C."/>
            <person name="Kuo A."/>
            <person name="Mondo S."/>
            <person name="Calhoun S."/>
            <person name="Riley R."/>
            <person name="Ohm R."/>
            <person name="LaButti K."/>
            <person name="Andreopoulos B."/>
            <person name="Pangilinan J."/>
            <person name="Nolan M."/>
            <person name="Tritt A."/>
            <person name="Clum A."/>
            <person name="Lipzen A."/>
            <person name="Daum C."/>
            <person name="Barry K."/>
            <person name="Grigoriev I.V."/>
            <person name="Vilgalys R."/>
        </authorList>
    </citation>
    <scope>NUCLEOTIDE SEQUENCE</scope>
    <source>
        <strain evidence="1">PMI_201</strain>
    </source>
</reference>
<gene>
    <name evidence="1" type="ORF">BGW36DRAFT_164629</name>
</gene>
<accession>A0AAD4KQS0</accession>
<dbReference type="RefSeq" id="XP_046071965.1">
    <property type="nucleotide sequence ID" value="XM_046209599.1"/>
</dbReference>
<sequence length="290" mass="30297">MLVAKQIFSFASYFIENLRVLPNGTLLLSTIVSPGLLYTLNPNANSRQAQQVTTFSSNITAVTGSARIPGHELYAVGGGLHTDYAFANNSMSLFVVSLATDSIVKTIPVPGTLTMNGLVALPNNPFTVLSADSIGGRILRIDTLKSAVDVAFADPALGPGAGYVPPIGVNGLKMYGSYLYFTNSDLATFGRVLVDQDGNKAGAVEIVAYIDGAPDDFCFDGDGNAYIAVHPSSVVKITPWGVVTTIGEGDLFLQPTSVVLANDAASLYVSTGGNGTSGGQILRIWLPKSN</sequence>
<dbReference type="EMBL" id="JAJTJA010000006">
    <property type="protein sequence ID" value="KAH8697264.1"/>
    <property type="molecule type" value="Genomic_DNA"/>
</dbReference>
<evidence type="ECO:0000313" key="2">
    <source>
        <dbReference type="Proteomes" id="UP001201262"/>
    </source>
</evidence>
<dbReference type="InterPro" id="IPR052998">
    <property type="entry name" value="Hetero-Diels-Alderase-like"/>
</dbReference>
<dbReference type="GeneID" id="70239886"/>
<dbReference type="AlphaFoldDB" id="A0AAD4KQS0"/>